<evidence type="ECO:0000256" key="2">
    <source>
        <dbReference type="SAM" id="Phobius"/>
    </source>
</evidence>
<feature type="region of interest" description="Disordered" evidence="1">
    <location>
        <begin position="187"/>
        <end position="208"/>
    </location>
</feature>
<accession>A0A0J1CNN1</accession>
<keyword evidence="2" id="KW-1133">Transmembrane helix</keyword>
<evidence type="ECO:0000313" key="4">
    <source>
        <dbReference type="Proteomes" id="UP000035963"/>
    </source>
</evidence>
<comment type="caution">
    <text evidence="3">The sequence shown here is derived from an EMBL/GenBank/DDBJ whole genome shotgun (WGS) entry which is preliminary data.</text>
</comment>
<dbReference type="RefSeq" id="WP_047896289.1">
    <property type="nucleotide sequence ID" value="NZ_AEJF01000188.1"/>
</dbReference>
<feature type="region of interest" description="Disordered" evidence="1">
    <location>
        <begin position="121"/>
        <end position="144"/>
    </location>
</feature>
<feature type="compositionally biased region" description="Low complexity" evidence="1">
    <location>
        <begin position="121"/>
        <end position="135"/>
    </location>
</feature>
<name>A0A0J1CNN1_9BURK</name>
<evidence type="ECO:0000256" key="1">
    <source>
        <dbReference type="SAM" id="MobiDB-lite"/>
    </source>
</evidence>
<protein>
    <submittedName>
        <fullName evidence="3">Membrane protein</fullName>
    </submittedName>
</protein>
<proteinExistence type="predicted"/>
<dbReference type="EMBL" id="AEJF01000188">
    <property type="protein sequence ID" value="KLU22159.1"/>
    <property type="molecule type" value="Genomic_DNA"/>
</dbReference>
<reference evidence="3 4" key="1">
    <citation type="journal article" date="2015" name="Genome Announc.">
        <title>Draft Genome Sequence of Burkholderia sp. Strain PML1(12), an Ectomycorrhizosphere-Inhabiting Bacterium with Effective Mineral-Weathering Ability.</title>
        <authorList>
            <person name="Uroz S."/>
            <person name="Oger P."/>
        </authorList>
    </citation>
    <scope>NUCLEOTIDE SEQUENCE [LARGE SCALE GENOMIC DNA]</scope>
    <source>
        <strain evidence="4">PML1(12)</strain>
    </source>
</reference>
<gene>
    <name evidence="3" type="ORF">EOS_32150</name>
</gene>
<sequence length="208" mass="21294">MSLIIAGRFQTFPKAEAAAQRLFARGFLEEDVTLFYVAPSGQHGLIGTGGGYHADASAQEVSKGAGKGVTIGAVLGAIVGAALFVLFKAPWLAAVLAAGAGAYVGSLVGAMVHARSGTRTAARTRTAAGTEASTGNHGSANAVDPRHSGVVVAVHVAPELQAEAAAILRDAGGKEVERASGQWRNGRWADFDPVKPPEPVREFAEPRA</sequence>
<keyword evidence="2" id="KW-0812">Transmembrane</keyword>
<dbReference type="OrthoDB" id="6369218at2"/>
<feature type="transmembrane region" description="Helical" evidence="2">
    <location>
        <begin position="93"/>
        <end position="114"/>
    </location>
</feature>
<evidence type="ECO:0000313" key="3">
    <source>
        <dbReference type="EMBL" id="KLU22159.1"/>
    </source>
</evidence>
<feature type="transmembrane region" description="Helical" evidence="2">
    <location>
        <begin position="69"/>
        <end position="87"/>
    </location>
</feature>
<dbReference type="Proteomes" id="UP000035963">
    <property type="component" value="Unassembled WGS sequence"/>
</dbReference>
<keyword evidence="4" id="KW-1185">Reference proteome</keyword>
<keyword evidence="2" id="KW-0472">Membrane</keyword>
<dbReference type="AlphaFoldDB" id="A0A0J1CNN1"/>
<organism evidence="3 4">
    <name type="scientific">Caballeronia mineralivorans PML1(12)</name>
    <dbReference type="NCBI Taxonomy" id="908627"/>
    <lineage>
        <taxon>Bacteria</taxon>
        <taxon>Pseudomonadati</taxon>
        <taxon>Pseudomonadota</taxon>
        <taxon>Betaproteobacteria</taxon>
        <taxon>Burkholderiales</taxon>
        <taxon>Burkholderiaceae</taxon>
        <taxon>Caballeronia</taxon>
    </lineage>
</organism>
<dbReference type="PATRIC" id="fig|908627.4.peg.7173"/>